<dbReference type="InterPro" id="IPR007758">
    <property type="entry name" value="Nucleoporin_NSP1_C"/>
</dbReference>
<reference evidence="5" key="1">
    <citation type="submission" date="2025-08" db="UniProtKB">
        <authorList>
            <consortium name="RefSeq"/>
        </authorList>
    </citation>
    <scope>IDENTIFICATION</scope>
</reference>
<organism evidence="4 5">
    <name type="scientific">Gekko japonicus</name>
    <name type="common">Schlegel's Japanese gecko</name>
    <dbReference type="NCBI Taxonomy" id="146911"/>
    <lineage>
        <taxon>Eukaryota</taxon>
        <taxon>Metazoa</taxon>
        <taxon>Chordata</taxon>
        <taxon>Craniata</taxon>
        <taxon>Vertebrata</taxon>
        <taxon>Euteleostomi</taxon>
        <taxon>Lepidosauria</taxon>
        <taxon>Squamata</taxon>
        <taxon>Bifurcata</taxon>
        <taxon>Gekkota</taxon>
        <taxon>Gekkonidae</taxon>
        <taxon>Gekkoninae</taxon>
        <taxon>Gekko</taxon>
    </lineage>
</organism>
<dbReference type="Pfam" id="PF05064">
    <property type="entry name" value="Nsp1_C"/>
    <property type="match status" value="1"/>
</dbReference>
<gene>
    <name evidence="5" type="primary">LOC107122197</name>
</gene>
<name>A0ABM1L422_GEKJA</name>
<dbReference type="Proteomes" id="UP000694871">
    <property type="component" value="Unplaced"/>
</dbReference>
<dbReference type="GeneID" id="107122197"/>
<keyword evidence="1" id="KW-0175">Coiled coil</keyword>
<keyword evidence="4" id="KW-1185">Reference proteome</keyword>
<protein>
    <submittedName>
        <fullName evidence="5">Apolipoprotein A-IV-like</fullName>
    </submittedName>
</protein>
<evidence type="ECO:0000259" key="3">
    <source>
        <dbReference type="Pfam" id="PF05064"/>
    </source>
</evidence>
<evidence type="ECO:0000313" key="5">
    <source>
        <dbReference type="RefSeq" id="XP_015280709.1"/>
    </source>
</evidence>
<evidence type="ECO:0000313" key="4">
    <source>
        <dbReference type="Proteomes" id="UP000694871"/>
    </source>
</evidence>
<dbReference type="Gene3D" id="3.30.70.1820">
    <property type="entry name" value="L1 transposable element, RRM domain"/>
    <property type="match status" value="1"/>
</dbReference>
<dbReference type="PANTHER" id="PTHR11505">
    <property type="entry name" value="L1 TRANSPOSABLE ELEMENT-RELATED"/>
    <property type="match status" value="1"/>
</dbReference>
<feature type="region of interest" description="Disordered" evidence="2">
    <location>
        <begin position="239"/>
        <end position="308"/>
    </location>
</feature>
<evidence type="ECO:0000256" key="2">
    <source>
        <dbReference type="SAM" id="MobiDB-lite"/>
    </source>
</evidence>
<dbReference type="RefSeq" id="XP_015280709.1">
    <property type="nucleotide sequence ID" value="XM_015425223.1"/>
</dbReference>
<proteinExistence type="predicted"/>
<sequence length="308" mass="36929">MEPIQKKLEELSKLDDISNQLTTQTEEIKKQLIENKQEISELVKRTEKLETRTDHTEDKLQLVKDKQKDLEEAVIRLEMEKASYILRLQNFPEKKGEDLRQELGQALTEFLELETSSEVDKDIEAIYRVNSAYARRNKVPREVQIKFYRRDLKDNILKTASEKTLKVGESQIRILREIPWKVREKRFEYQTLVELLKQQNIQFRWLIPEGLFFIYKGKRYKINSLFKLEEFLEKNGKDLGFQEEEEEEENTTESEEEAQKQEVAASKLEERPKAKQKKRKERPRFPFLMVTRQNPRDKKDQTEETSNE</sequence>
<feature type="coiled-coil region" evidence="1">
    <location>
        <begin position="29"/>
        <end position="80"/>
    </location>
</feature>
<evidence type="ECO:0000256" key="1">
    <source>
        <dbReference type="SAM" id="Coils"/>
    </source>
</evidence>
<feature type="domain" description="Nucleoporin NSP1-like C-terminal" evidence="3">
    <location>
        <begin position="4"/>
        <end position="82"/>
    </location>
</feature>
<feature type="compositionally biased region" description="Acidic residues" evidence="2">
    <location>
        <begin position="241"/>
        <end position="256"/>
    </location>
</feature>
<dbReference type="InterPro" id="IPR004244">
    <property type="entry name" value="Transposase_22"/>
</dbReference>
<accession>A0ABM1L422</accession>